<dbReference type="OrthoDB" id="192611at2759"/>
<evidence type="ECO:0000256" key="2">
    <source>
        <dbReference type="ARBA" id="ARBA00022900"/>
    </source>
</evidence>
<reference evidence="4" key="1">
    <citation type="submission" date="2020-11" db="EMBL/GenBank/DDBJ databases">
        <authorList>
            <person name="Tran Van P."/>
        </authorList>
    </citation>
    <scope>NUCLEOTIDE SEQUENCE</scope>
</reference>
<dbReference type="Gene3D" id="3.30.60.30">
    <property type="match status" value="2"/>
</dbReference>
<name>A0A7R8W7F3_9CRUS</name>
<keyword evidence="3" id="KW-1015">Disulfide bond</keyword>
<gene>
    <name evidence="4" type="ORF">CTOB1V02_LOCUS3674</name>
</gene>
<dbReference type="CDD" id="cd00104">
    <property type="entry name" value="KAZAL_FS"/>
    <property type="match status" value="2"/>
</dbReference>
<sequence>MLLCNRCSQPSSCKVSQVSGKPECACPDCSDDNYPVCGTDGKTYGNRCLLLRTACQEGRQIHAVSDGRCPTKEICRGVDCTPPRKCRPDAEGRPSCVCPDFCPSIEEPVCGSDGQTYPSICHLRIQACRSNQMISVISNADCRVPTLIPSVEESTSPNIDQGYSYQIPPPLSSTAACISLVSVGEDGKMGRRIWSGVKIIPENVVPVGGSMASSACDKLNCPPSKMCFMVSLGDPDCQVSKTCTKVPLCIDQSEACQFMDCPAGLKLPHQFHLPPEKMPRFHCNERLREPTEHLLQLSLHLSINTGRDRARAQLLELAPKMSRVKTEYVNLALCV</sequence>
<proteinExistence type="predicted"/>
<keyword evidence="1" id="KW-0646">Protease inhibitor</keyword>
<dbReference type="Pfam" id="PF07648">
    <property type="entry name" value="Kazal_2"/>
    <property type="match status" value="2"/>
</dbReference>
<dbReference type="InterPro" id="IPR002350">
    <property type="entry name" value="Kazal_dom"/>
</dbReference>
<organism evidence="4">
    <name type="scientific">Cyprideis torosa</name>
    <dbReference type="NCBI Taxonomy" id="163714"/>
    <lineage>
        <taxon>Eukaryota</taxon>
        <taxon>Metazoa</taxon>
        <taxon>Ecdysozoa</taxon>
        <taxon>Arthropoda</taxon>
        <taxon>Crustacea</taxon>
        <taxon>Oligostraca</taxon>
        <taxon>Ostracoda</taxon>
        <taxon>Podocopa</taxon>
        <taxon>Podocopida</taxon>
        <taxon>Cytherocopina</taxon>
        <taxon>Cytheroidea</taxon>
        <taxon>Cytherideidae</taxon>
        <taxon>Cyprideis</taxon>
    </lineage>
</organism>
<accession>A0A7R8W7F3</accession>
<evidence type="ECO:0000256" key="3">
    <source>
        <dbReference type="ARBA" id="ARBA00023157"/>
    </source>
</evidence>
<dbReference type="PANTHER" id="PTHR10913">
    <property type="entry name" value="FOLLISTATIN-RELATED"/>
    <property type="match status" value="1"/>
</dbReference>
<dbReference type="GO" id="GO:0030154">
    <property type="term" value="P:cell differentiation"/>
    <property type="evidence" value="ECO:0007669"/>
    <property type="project" value="TreeGrafter"/>
</dbReference>
<evidence type="ECO:0000256" key="1">
    <source>
        <dbReference type="ARBA" id="ARBA00022690"/>
    </source>
</evidence>
<dbReference type="PROSITE" id="PS51465">
    <property type="entry name" value="KAZAL_2"/>
    <property type="match status" value="2"/>
</dbReference>
<dbReference type="PANTHER" id="PTHR10913:SF45">
    <property type="entry name" value="FOLLISTATIN, ISOFORM A-RELATED"/>
    <property type="match status" value="1"/>
</dbReference>
<evidence type="ECO:0000313" key="4">
    <source>
        <dbReference type="EMBL" id="CAD7225742.1"/>
    </source>
</evidence>
<dbReference type="EMBL" id="OB660651">
    <property type="protein sequence ID" value="CAD7225742.1"/>
    <property type="molecule type" value="Genomic_DNA"/>
</dbReference>
<dbReference type="SMART" id="SM00280">
    <property type="entry name" value="KAZAL"/>
    <property type="match status" value="2"/>
</dbReference>
<keyword evidence="2" id="KW-0722">Serine protease inhibitor</keyword>
<dbReference type="InterPro" id="IPR036058">
    <property type="entry name" value="Kazal_dom_sf"/>
</dbReference>
<dbReference type="GO" id="GO:0005576">
    <property type="term" value="C:extracellular region"/>
    <property type="evidence" value="ECO:0007669"/>
    <property type="project" value="TreeGrafter"/>
</dbReference>
<dbReference type="SUPFAM" id="SSF100895">
    <property type="entry name" value="Kazal-type serine protease inhibitors"/>
    <property type="match status" value="2"/>
</dbReference>
<protein>
    <submittedName>
        <fullName evidence="4">Uncharacterized protein</fullName>
    </submittedName>
</protein>
<dbReference type="AlphaFoldDB" id="A0A7R8W7F3"/>
<dbReference type="InterPro" id="IPR050653">
    <property type="entry name" value="Prot_Inhib_GrowthFact_Antg"/>
</dbReference>